<protein>
    <recommendedName>
        <fullName evidence="1">ATP synthase protein I</fullName>
    </recommendedName>
</protein>
<evidence type="ECO:0000313" key="5">
    <source>
        <dbReference type="Proteomes" id="UP001139104"/>
    </source>
</evidence>
<keyword evidence="3" id="KW-1133">Transmembrane helix</keyword>
<dbReference type="PIRSF" id="PIRSF032126">
    <property type="entry name" value="F0F1_ATP_synthase_subunit_I"/>
    <property type="match status" value="1"/>
</dbReference>
<feature type="coiled-coil region" evidence="2">
    <location>
        <begin position="12"/>
        <end position="39"/>
    </location>
</feature>
<dbReference type="Proteomes" id="UP001139104">
    <property type="component" value="Unassembled WGS sequence"/>
</dbReference>
<comment type="caution">
    <text evidence="4">The sequence shown here is derived from an EMBL/GenBank/DDBJ whole genome shotgun (WGS) entry which is preliminary data.</text>
</comment>
<evidence type="ECO:0000256" key="3">
    <source>
        <dbReference type="SAM" id="Phobius"/>
    </source>
</evidence>
<keyword evidence="1" id="KW-0406">Ion transport</keyword>
<dbReference type="RefSeq" id="WP_243066435.1">
    <property type="nucleotide sequence ID" value="NZ_JAIVFK010000020.1"/>
</dbReference>
<dbReference type="EMBL" id="JAIVFP010000001">
    <property type="protein sequence ID" value="MCI4682422.1"/>
    <property type="molecule type" value="Genomic_DNA"/>
</dbReference>
<feature type="transmembrane region" description="Helical" evidence="3">
    <location>
        <begin position="51"/>
        <end position="71"/>
    </location>
</feature>
<evidence type="ECO:0000313" key="4">
    <source>
        <dbReference type="EMBL" id="MCI4682422.1"/>
    </source>
</evidence>
<dbReference type="Pfam" id="PF09527">
    <property type="entry name" value="ATPase_gene1"/>
    <property type="match status" value="1"/>
</dbReference>
<keyword evidence="2" id="KW-0175">Coiled coil</keyword>
<dbReference type="InterPro" id="IPR032820">
    <property type="entry name" value="ATPase_put"/>
</dbReference>
<evidence type="ECO:0000256" key="1">
    <source>
        <dbReference type="PIRNR" id="PIRNR032126"/>
    </source>
</evidence>
<reference evidence="4" key="1">
    <citation type="journal article" date="2022" name="ISME J.">
        <title>Identification of active gaseous-alkane degraders at natural gas seeps.</title>
        <authorList>
            <person name="Farhan Ul Haque M."/>
            <person name="Hernandez M."/>
            <person name="Crombie A.T."/>
            <person name="Murrell J.C."/>
        </authorList>
    </citation>
    <scope>NUCLEOTIDE SEQUENCE</scope>
    <source>
        <strain evidence="4">PC2</strain>
    </source>
</reference>
<keyword evidence="3" id="KW-0812">Transmembrane</keyword>
<proteinExistence type="inferred from homology"/>
<feature type="transmembrane region" description="Helical" evidence="3">
    <location>
        <begin position="83"/>
        <end position="103"/>
    </location>
</feature>
<comment type="function">
    <text evidence="1">A possible function for this protein is to guide the assembly of the membrane sector of the ATPase enzyme complex.</text>
</comment>
<keyword evidence="1" id="KW-0375">Hydrogen ion transport</keyword>
<organism evidence="4 5">
    <name type="scientific">Candidatus Rhodoblastus alkanivorans</name>
    <dbReference type="NCBI Taxonomy" id="2954117"/>
    <lineage>
        <taxon>Bacteria</taxon>
        <taxon>Pseudomonadati</taxon>
        <taxon>Pseudomonadota</taxon>
        <taxon>Alphaproteobacteria</taxon>
        <taxon>Hyphomicrobiales</taxon>
        <taxon>Rhodoblastaceae</taxon>
        <taxon>Rhodoblastus</taxon>
    </lineage>
</organism>
<keyword evidence="1 3" id="KW-0472">Membrane</keyword>
<comment type="similarity">
    <text evidence="1">Belongs to the bacterial AtpI family.</text>
</comment>
<name>A0ABS9Z4A1_9HYPH</name>
<keyword evidence="1" id="KW-0813">Transport</keyword>
<accession>A0ABS9Z4A1</accession>
<gene>
    <name evidence="4" type="ORF">K2U94_06560</name>
</gene>
<evidence type="ECO:0000256" key="2">
    <source>
        <dbReference type="SAM" id="Coils"/>
    </source>
</evidence>
<keyword evidence="5" id="KW-1185">Reference proteome</keyword>
<sequence length="112" mass="12042">MGDSPEDPDDLKARLARLATDLQARRDSIREEERKAEAASSDKGLGQAMSLGFRVLSEVVGGVAVGAVLGWQFDAWLGTSPALLILFVGLGVAAGFWNVYRLAAGPTRRRDR</sequence>
<dbReference type="InterPro" id="IPR016989">
    <property type="entry name" value="Atp1_alphaprobac"/>
</dbReference>